<keyword evidence="2" id="KW-1185">Reference proteome</keyword>
<dbReference type="RefSeq" id="WP_054403318.1">
    <property type="nucleotide sequence ID" value="NZ_LIUT01000001.1"/>
</dbReference>
<dbReference type="EMBL" id="LIUT01000001">
    <property type="protein sequence ID" value="KOR90378.1"/>
    <property type="molecule type" value="Genomic_DNA"/>
</dbReference>
<gene>
    <name evidence="1" type="ORF">AM231_15435</name>
</gene>
<proteinExistence type="predicted"/>
<dbReference type="AlphaFoldDB" id="A0A0M1P7C8"/>
<reference evidence="2" key="1">
    <citation type="submission" date="2015-08" db="EMBL/GenBank/DDBJ databases">
        <title>Genome sequencing project for genomic taxonomy and phylogenomics of Bacillus-like bacteria.</title>
        <authorList>
            <person name="Liu B."/>
            <person name="Wang J."/>
            <person name="Zhu Y."/>
            <person name="Liu G."/>
            <person name="Chen Q."/>
            <person name="Chen Z."/>
            <person name="Lan J."/>
            <person name="Che J."/>
            <person name="Ge C."/>
            <person name="Shi H."/>
            <person name="Pan Z."/>
            <person name="Liu X."/>
        </authorList>
    </citation>
    <scope>NUCLEOTIDE SEQUENCE [LARGE SCALE GENOMIC DNA]</scope>
    <source>
        <strain evidence="2">FJAT-22460</strain>
    </source>
</reference>
<evidence type="ECO:0000313" key="2">
    <source>
        <dbReference type="Proteomes" id="UP000036932"/>
    </source>
</evidence>
<evidence type="ECO:0000313" key="1">
    <source>
        <dbReference type="EMBL" id="KOR90378.1"/>
    </source>
</evidence>
<dbReference type="Proteomes" id="UP000036932">
    <property type="component" value="Unassembled WGS sequence"/>
</dbReference>
<name>A0A0M1P7C8_9BACL</name>
<comment type="caution">
    <text evidence="1">The sequence shown here is derived from an EMBL/GenBank/DDBJ whole genome shotgun (WGS) entry which is preliminary data.</text>
</comment>
<accession>A0A0M1P7C8</accession>
<sequence length="393" mass="46056">MKGIQKVIDIVHNENPISQLLKLGITPQQIKEDVIDELGRFFVNEEKLIEYSTANLVGDWIHFSKYRNDDFFIHILIQSLEMYRTAMKYDSNICIEIITSLLNEHAESDNRLWSFLLTQNNKKEFDLYEYVETVINEMGRIIEGLSKSILMEFLCINKVANGKLVEVQKVMKQDLGVINSELLLDNRFVDLFLIEGLKLSDWRNIAYHHSYKIKGENIWCEYGPKQNRKTITLTKEELWNTLQSVVKTLDLLNLTHKFFLYDNEDAILLTNCDFELVESDIRPEIWFFTLASSISAQGFEVIDFITNTKFTKLVLRESIIESDAEARAIDSSQFTYKLWYYSSSEKLEVEYRLPNNQVYLISSTTSEVCEKVENEENGIEYLAEHIELNFIKY</sequence>
<organism evidence="1 2">
    <name type="scientific">Paenibacillus solani</name>
    <dbReference type="NCBI Taxonomy" id="1705565"/>
    <lineage>
        <taxon>Bacteria</taxon>
        <taxon>Bacillati</taxon>
        <taxon>Bacillota</taxon>
        <taxon>Bacilli</taxon>
        <taxon>Bacillales</taxon>
        <taxon>Paenibacillaceae</taxon>
        <taxon>Paenibacillus</taxon>
    </lineage>
</organism>
<dbReference type="OrthoDB" id="2575320at2"/>
<dbReference type="PATRIC" id="fig|1705565.3.peg.5155"/>
<protein>
    <submittedName>
        <fullName evidence="1">Uncharacterized protein</fullName>
    </submittedName>
</protein>